<dbReference type="Gene3D" id="3.40.50.300">
    <property type="entry name" value="P-loop containing nucleotide triphosphate hydrolases"/>
    <property type="match status" value="1"/>
</dbReference>
<keyword evidence="3 6" id="KW-0067">ATP-binding</keyword>
<dbReference type="EMBL" id="DTCM01000006">
    <property type="protein sequence ID" value="HGL40125.1"/>
    <property type="molecule type" value="Genomic_DNA"/>
</dbReference>
<organism evidence="6">
    <name type="scientific">Caldiarchaeum subterraneum</name>
    <dbReference type="NCBI Taxonomy" id="311458"/>
    <lineage>
        <taxon>Archaea</taxon>
        <taxon>Nitrososphaerota</taxon>
        <taxon>Candidatus Caldarchaeales</taxon>
        <taxon>Candidatus Caldarchaeaceae</taxon>
        <taxon>Candidatus Caldarchaeum</taxon>
    </lineage>
</organism>
<dbReference type="GO" id="GO:0016887">
    <property type="term" value="F:ATP hydrolysis activity"/>
    <property type="evidence" value="ECO:0007669"/>
    <property type="project" value="InterPro"/>
</dbReference>
<dbReference type="AlphaFoldDB" id="A0A7C4E376"/>
<keyword evidence="2" id="KW-0547">Nucleotide-binding</keyword>
<comment type="caution">
    <text evidence="6">The sequence shown here is derived from an EMBL/GenBank/DDBJ whole genome shotgun (WGS) entry which is preliminary data.</text>
</comment>
<dbReference type="InterPro" id="IPR003593">
    <property type="entry name" value="AAA+_ATPase"/>
</dbReference>
<dbReference type="InterPro" id="IPR013563">
    <property type="entry name" value="Oligopep_ABC_C"/>
</dbReference>
<dbReference type="Pfam" id="PF00005">
    <property type="entry name" value="ABC_tran"/>
    <property type="match status" value="1"/>
</dbReference>
<evidence type="ECO:0000259" key="4">
    <source>
        <dbReference type="PROSITE" id="PS50893"/>
    </source>
</evidence>
<dbReference type="GO" id="GO:0015833">
    <property type="term" value="P:peptide transport"/>
    <property type="evidence" value="ECO:0007669"/>
    <property type="project" value="InterPro"/>
</dbReference>
<feature type="domain" description="ABC transporter" evidence="4">
    <location>
        <begin position="4"/>
        <end position="254"/>
    </location>
</feature>
<evidence type="ECO:0000256" key="3">
    <source>
        <dbReference type="ARBA" id="ARBA00022840"/>
    </source>
</evidence>
<name>A0A7C4E376_CALS0</name>
<dbReference type="InterPro" id="IPR017871">
    <property type="entry name" value="ABC_transporter-like_CS"/>
</dbReference>
<accession>A0A7C4E376</accession>
<gene>
    <name evidence="6" type="ORF">ENT82_06865</name>
    <name evidence="5" type="ORF">ENU43_00410</name>
</gene>
<dbReference type="NCBIfam" id="TIGR01727">
    <property type="entry name" value="oligo_HPY"/>
    <property type="match status" value="1"/>
</dbReference>
<dbReference type="InterPro" id="IPR003439">
    <property type="entry name" value="ABC_transporter-like_ATP-bd"/>
</dbReference>
<evidence type="ECO:0000256" key="2">
    <source>
        <dbReference type="ARBA" id="ARBA00022741"/>
    </source>
</evidence>
<dbReference type="SMART" id="SM00382">
    <property type="entry name" value="AAA"/>
    <property type="match status" value="1"/>
</dbReference>
<proteinExistence type="predicted"/>
<dbReference type="InterPro" id="IPR050319">
    <property type="entry name" value="ABC_transp_ATP-bind"/>
</dbReference>
<reference evidence="6" key="1">
    <citation type="journal article" date="2020" name="mSystems">
        <title>Genome- and Community-Level Interaction Insights into Carbon Utilization and Element Cycling Functions of Hydrothermarchaeota in Hydrothermal Sediment.</title>
        <authorList>
            <person name="Zhou Z."/>
            <person name="Liu Y."/>
            <person name="Xu W."/>
            <person name="Pan J."/>
            <person name="Luo Z.H."/>
            <person name="Li M."/>
        </authorList>
    </citation>
    <scope>NUCLEOTIDE SEQUENCE [LARGE SCALE GENOMIC DNA]</scope>
    <source>
        <strain evidence="6">SpSt-613</strain>
        <strain evidence="5">SpSt-669</strain>
    </source>
</reference>
<evidence type="ECO:0000256" key="1">
    <source>
        <dbReference type="ARBA" id="ARBA00022448"/>
    </source>
</evidence>
<protein>
    <submittedName>
        <fullName evidence="6">ABC transporter ATP-binding protein</fullName>
    </submittedName>
</protein>
<evidence type="ECO:0000313" key="6">
    <source>
        <dbReference type="EMBL" id="HGN90826.1"/>
    </source>
</evidence>
<dbReference type="PANTHER" id="PTHR43776">
    <property type="entry name" value="TRANSPORT ATP-BINDING PROTEIN"/>
    <property type="match status" value="1"/>
</dbReference>
<dbReference type="SUPFAM" id="SSF52540">
    <property type="entry name" value="P-loop containing nucleoside triphosphate hydrolases"/>
    <property type="match status" value="1"/>
</dbReference>
<keyword evidence="1" id="KW-0813">Transport</keyword>
<evidence type="ECO:0000313" key="5">
    <source>
        <dbReference type="EMBL" id="HGL40125.1"/>
    </source>
</evidence>
<dbReference type="CDD" id="cd03257">
    <property type="entry name" value="ABC_NikE_OppD_transporters"/>
    <property type="match status" value="1"/>
</dbReference>
<dbReference type="InterPro" id="IPR027417">
    <property type="entry name" value="P-loop_NTPase"/>
</dbReference>
<dbReference type="FunFam" id="3.40.50.300:FF:000016">
    <property type="entry name" value="Oligopeptide ABC transporter ATP-binding component"/>
    <property type="match status" value="1"/>
</dbReference>
<dbReference type="GO" id="GO:0055085">
    <property type="term" value="P:transmembrane transport"/>
    <property type="evidence" value="ECO:0007669"/>
    <property type="project" value="UniProtKB-ARBA"/>
</dbReference>
<dbReference type="PROSITE" id="PS00211">
    <property type="entry name" value="ABC_TRANSPORTER_1"/>
    <property type="match status" value="1"/>
</dbReference>
<dbReference type="PROSITE" id="PS50893">
    <property type="entry name" value="ABC_TRANSPORTER_2"/>
    <property type="match status" value="1"/>
</dbReference>
<dbReference type="PANTHER" id="PTHR43776:SF8">
    <property type="entry name" value="ABC TRANSPORTER, ATP-BINDING PROTEIN"/>
    <property type="match status" value="1"/>
</dbReference>
<dbReference type="Pfam" id="PF08352">
    <property type="entry name" value="oligo_HPY"/>
    <property type="match status" value="1"/>
</dbReference>
<dbReference type="EMBL" id="DTAD01000074">
    <property type="protein sequence ID" value="HGN90826.1"/>
    <property type="molecule type" value="Genomic_DNA"/>
</dbReference>
<sequence>MELVVLENVTASYSMRRGLMGSRSVKVVDGVSLSISENEAVALVGESGSGKTTVGKLSIRLLKPLSGRIFYDGFDVTHLPESRLGKLRRETRMIFQDPYASLNPYMSVGEFVEEPLLVHGVEDKAERTEIVYKALEDVRLMPPQDFAQKYPHMLSGGQRQRVAIARAIVLKPRYLVADEPVSMIDASSRAEVLEVLNTLRKGYRMAILYISHDLATTRYFADRVAVMYLGRIVEMGGIEEILSEPLHPYTQGLIASIPEPDPRNRFVERETIQGELPSPQNIPRGCRFHPRCPKAFDRCRVEDPPLREVRRGRWVACHLY</sequence>
<dbReference type="GO" id="GO:0005524">
    <property type="term" value="F:ATP binding"/>
    <property type="evidence" value="ECO:0007669"/>
    <property type="project" value="UniProtKB-KW"/>
</dbReference>